<protein>
    <submittedName>
        <fullName evidence="2">Uncharacterized protein</fullName>
    </submittedName>
</protein>
<organism evidence="2 3">
    <name type="scientific">Purpureocillium lilacinum</name>
    <name type="common">Paecilomyces lilacinus</name>
    <dbReference type="NCBI Taxonomy" id="33203"/>
    <lineage>
        <taxon>Eukaryota</taxon>
        <taxon>Fungi</taxon>
        <taxon>Dikarya</taxon>
        <taxon>Ascomycota</taxon>
        <taxon>Pezizomycotina</taxon>
        <taxon>Sordariomycetes</taxon>
        <taxon>Hypocreomycetidae</taxon>
        <taxon>Hypocreales</taxon>
        <taxon>Ophiocordycipitaceae</taxon>
        <taxon>Purpureocillium</taxon>
    </lineage>
</organism>
<evidence type="ECO:0000256" key="1">
    <source>
        <dbReference type="SAM" id="MobiDB-lite"/>
    </source>
</evidence>
<comment type="caution">
    <text evidence="2">The sequence shown here is derived from an EMBL/GenBank/DDBJ whole genome shotgun (WGS) entry which is preliminary data.</text>
</comment>
<dbReference type="STRING" id="33203.A0A179GEI8"/>
<name>A0A179GEI8_PURLI</name>
<dbReference type="AlphaFoldDB" id="A0A179GEI8"/>
<gene>
    <name evidence="2" type="ORF">VFPFJ_10634</name>
</gene>
<dbReference type="GeneID" id="28892751"/>
<accession>A0A179GEI8</accession>
<dbReference type="EMBL" id="LSBI01000015">
    <property type="protein sequence ID" value="OAQ75870.1"/>
    <property type="molecule type" value="Genomic_DNA"/>
</dbReference>
<reference evidence="2 3" key="1">
    <citation type="submission" date="2016-02" db="EMBL/GenBank/DDBJ databases">
        <title>Biosynthesis of antibiotic leucinostatins and their inhibition on Phytophthora in bio-control Purpureocillium lilacinum.</title>
        <authorList>
            <person name="Wang G."/>
            <person name="Liu Z."/>
            <person name="Lin R."/>
            <person name="Li E."/>
            <person name="Mao Z."/>
            <person name="Ling J."/>
            <person name="Yin W."/>
            <person name="Xie B."/>
        </authorList>
    </citation>
    <scope>NUCLEOTIDE SEQUENCE [LARGE SCALE GENOMIC DNA]</scope>
    <source>
        <strain evidence="2">PLFJ-1</strain>
    </source>
</reference>
<dbReference type="Proteomes" id="UP000078340">
    <property type="component" value="Unassembled WGS sequence"/>
</dbReference>
<proteinExistence type="predicted"/>
<evidence type="ECO:0000313" key="3">
    <source>
        <dbReference type="Proteomes" id="UP000078340"/>
    </source>
</evidence>
<feature type="region of interest" description="Disordered" evidence="1">
    <location>
        <begin position="1"/>
        <end position="24"/>
    </location>
</feature>
<dbReference type="KEGG" id="plj:28892751"/>
<evidence type="ECO:0000313" key="2">
    <source>
        <dbReference type="EMBL" id="OAQ75870.1"/>
    </source>
</evidence>
<sequence length="592" mass="66336">MADSTNIVAGPHRPKGETDPNTRVVPGQLLPTKPNLDQILEKFLSVYDSASILKNNTLPWYAIHRDYYKLDSSRAPAGPIPGNDFHATDPRITADASAWAAKLRFAPCHRSILAGTEALCPLTVSFKHINDCPEWDDSSRELAEAAALIRHLWPKEEIGELVGRLVGEVLTDTKTPEYYLLHWLASQPINRGVAVYTFTRGLEEKFLAARKQGAYLQGGAPRRETDKEVAPPAQLSEIHLHGEPFSTAQYWSFATLGGALMPFPTIATVLSLLSNPGKDDESGENFDGFADRDITWALDSLQGFCRGLTPHQYQFKRKFSFTVGTSSDYWMYLHFISHFYRVTEDAEDDSDQVGLSGMEVSRGRFTVPIELRGRKSSITFREHRKWTGMRVATSYNGNTPNASPSAVAVYVSDWGHTQINVTEQTWKERGLQSPRQGAGIALFQMLLMSHLDAWERDWTMTVDHIGDIFKVKLSCQTDIDQLDELISHNCAQTAVTCSRLILVFMGFINHINMTADSLKDMRDEWARTYPGTGTERLERFDVETQEVLLENWDRVLSDLGAKKGRLVAGIRQSIDDLKLIREGLSPSSGPNV</sequence>